<dbReference type="AlphaFoldDB" id="A0A9E2BIW6"/>
<gene>
    <name evidence="2" type="primary">ubiG</name>
    <name evidence="2" type="ORF">DDT42_01699</name>
</gene>
<keyword evidence="2" id="KW-0830">Ubiquinone</keyword>
<proteinExistence type="predicted"/>
<dbReference type="GO" id="GO:0008757">
    <property type="term" value="F:S-adenosylmethionine-dependent methyltransferase activity"/>
    <property type="evidence" value="ECO:0007669"/>
    <property type="project" value="InterPro"/>
</dbReference>
<dbReference type="EMBL" id="QLTW01000185">
    <property type="protein sequence ID" value="MBT9145822.1"/>
    <property type="molecule type" value="Genomic_DNA"/>
</dbReference>
<dbReference type="InterPro" id="IPR029063">
    <property type="entry name" value="SAM-dependent_MTases_sf"/>
</dbReference>
<dbReference type="Pfam" id="PF08241">
    <property type="entry name" value="Methyltransf_11"/>
    <property type="match status" value="1"/>
</dbReference>
<evidence type="ECO:0000313" key="2">
    <source>
        <dbReference type="EMBL" id="MBT9145822.1"/>
    </source>
</evidence>
<comment type="caution">
    <text evidence="2">The sequence shown here is derived from an EMBL/GenBank/DDBJ whole genome shotgun (WGS) entry which is preliminary data.</text>
</comment>
<keyword evidence="2" id="KW-0489">Methyltransferase</keyword>
<dbReference type="GO" id="GO:0102208">
    <property type="term" value="F:2-polyprenyl-6-hydroxyphenol methylase activity"/>
    <property type="evidence" value="ECO:0007669"/>
    <property type="project" value="UniProtKB-EC"/>
</dbReference>
<dbReference type="Gene3D" id="3.40.50.150">
    <property type="entry name" value="Vaccinia Virus protein VP39"/>
    <property type="match status" value="1"/>
</dbReference>
<reference evidence="2 3" key="1">
    <citation type="journal article" date="2021" name="bioRxiv">
        <title>Unique metabolic strategies in Hadean analogues reveal hints for primordial physiology.</title>
        <authorList>
            <person name="Nobu M.K."/>
            <person name="Nakai R."/>
            <person name="Tamazawa S."/>
            <person name="Mori H."/>
            <person name="Toyoda A."/>
            <person name="Ijiri A."/>
            <person name="Suzuki S."/>
            <person name="Kurokawa K."/>
            <person name="Kamagata Y."/>
            <person name="Tamaki H."/>
        </authorList>
    </citation>
    <scope>NUCLEOTIDE SEQUENCE [LARGE SCALE GENOMIC DNA]</scope>
    <source>
        <strain evidence="2">BS525</strain>
    </source>
</reference>
<organism evidence="2 3">
    <name type="scientific">Psychracetigena formicireducens</name>
    <dbReference type="NCBI Taxonomy" id="2986056"/>
    <lineage>
        <taxon>Bacteria</taxon>
        <taxon>Bacillati</taxon>
        <taxon>Candidatus Lithacetigenota</taxon>
        <taxon>Candidatus Psychracetigena</taxon>
    </lineage>
</organism>
<dbReference type="CDD" id="cd02440">
    <property type="entry name" value="AdoMet_MTases"/>
    <property type="match status" value="1"/>
</dbReference>
<evidence type="ECO:0000313" key="3">
    <source>
        <dbReference type="Proteomes" id="UP000811545"/>
    </source>
</evidence>
<protein>
    <submittedName>
        <fullName evidence="2">Ubiquinone biosynthesis O-methyltransferase</fullName>
        <ecNumber evidence="2">2.1.1.222</ecNumber>
    </submittedName>
</protein>
<feature type="domain" description="Methyltransferase type 11" evidence="1">
    <location>
        <begin position="56"/>
        <end position="151"/>
    </location>
</feature>
<accession>A0A9E2BIW6</accession>
<dbReference type="Proteomes" id="UP000811545">
    <property type="component" value="Unassembled WGS sequence"/>
</dbReference>
<sequence length="235" mass="26953">MNIKKFKGFLSQASIVRRLKGSVVNMFLQKKAYHPRVVELPFVFRRLRVPLGSKILDFGCNESLLSIELASMGYNVTGIDLHDYKFKHPNFSFVNGDICGQFEPESFDAVIAVSSIEHTGLGAYGEKSFNEGDKIVLNEIYRILKEEGQLLLTVPFGRRYQGKWYRVYDSEALPYLLSNLHIVSEEYYCRIDGKFWIPVRKQDLYDMPSGDEEDNPYETENGVALIDARKIDTGK</sequence>
<evidence type="ECO:0000259" key="1">
    <source>
        <dbReference type="Pfam" id="PF08241"/>
    </source>
</evidence>
<dbReference type="InterPro" id="IPR013216">
    <property type="entry name" value="Methyltransf_11"/>
</dbReference>
<dbReference type="EC" id="2.1.1.222" evidence="2"/>
<name>A0A9E2BIW6_PSYF1</name>
<dbReference type="GO" id="GO:0032259">
    <property type="term" value="P:methylation"/>
    <property type="evidence" value="ECO:0007669"/>
    <property type="project" value="UniProtKB-KW"/>
</dbReference>
<dbReference type="SUPFAM" id="SSF53335">
    <property type="entry name" value="S-adenosyl-L-methionine-dependent methyltransferases"/>
    <property type="match status" value="1"/>
</dbReference>
<keyword evidence="2" id="KW-0808">Transferase</keyword>